<gene>
    <name evidence="2" type="ORF">DdX_03794</name>
</gene>
<name>A0AAD4NAR0_9BILA</name>
<reference evidence="2" key="1">
    <citation type="submission" date="2022-01" db="EMBL/GenBank/DDBJ databases">
        <title>Genome Sequence Resource for Two Populations of Ditylenchus destructor, the Migratory Endoparasitic Phytonematode.</title>
        <authorList>
            <person name="Zhang H."/>
            <person name="Lin R."/>
            <person name="Xie B."/>
        </authorList>
    </citation>
    <scope>NUCLEOTIDE SEQUENCE</scope>
    <source>
        <strain evidence="2">BazhouSP</strain>
    </source>
</reference>
<protein>
    <submittedName>
        <fullName evidence="2">Uncharacterized protein</fullName>
    </submittedName>
</protein>
<accession>A0AAD4NAR0</accession>
<keyword evidence="3" id="KW-1185">Reference proteome</keyword>
<proteinExistence type="predicted"/>
<feature type="region of interest" description="Disordered" evidence="1">
    <location>
        <begin position="1"/>
        <end position="26"/>
    </location>
</feature>
<evidence type="ECO:0000256" key="1">
    <source>
        <dbReference type="SAM" id="MobiDB-lite"/>
    </source>
</evidence>
<comment type="caution">
    <text evidence="2">The sequence shown here is derived from an EMBL/GenBank/DDBJ whole genome shotgun (WGS) entry which is preliminary data.</text>
</comment>
<sequence length="71" mass="7869">MRRAKIERRKEARSLKEHSPLLSSLPLYPPPPQQLMTACVLRATLMPAARNACAVAESLSTDTANLHKFAL</sequence>
<organism evidence="2 3">
    <name type="scientific">Ditylenchus destructor</name>
    <dbReference type="NCBI Taxonomy" id="166010"/>
    <lineage>
        <taxon>Eukaryota</taxon>
        <taxon>Metazoa</taxon>
        <taxon>Ecdysozoa</taxon>
        <taxon>Nematoda</taxon>
        <taxon>Chromadorea</taxon>
        <taxon>Rhabditida</taxon>
        <taxon>Tylenchina</taxon>
        <taxon>Tylenchomorpha</taxon>
        <taxon>Sphaerularioidea</taxon>
        <taxon>Anguinidae</taxon>
        <taxon>Anguininae</taxon>
        <taxon>Ditylenchus</taxon>
    </lineage>
</organism>
<evidence type="ECO:0000313" key="2">
    <source>
        <dbReference type="EMBL" id="KAI1723630.1"/>
    </source>
</evidence>
<dbReference type="EMBL" id="JAKKPZ010000003">
    <property type="protein sequence ID" value="KAI1723630.1"/>
    <property type="molecule type" value="Genomic_DNA"/>
</dbReference>
<feature type="compositionally biased region" description="Basic and acidic residues" evidence="1">
    <location>
        <begin position="8"/>
        <end position="19"/>
    </location>
</feature>
<dbReference type="AlphaFoldDB" id="A0AAD4NAR0"/>
<dbReference type="Proteomes" id="UP001201812">
    <property type="component" value="Unassembled WGS sequence"/>
</dbReference>
<evidence type="ECO:0000313" key="3">
    <source>
        <dbReference type="Proteomes" id="UP001201812"/>
    </source>
</evidence>